<comment type="caution">
    <text evidence="3">The sequence shown here is derived from an EMBL/GenBank/DDBJ whole genome shotgun (WGS) entry which is preliminary data.</text>
</comment>
<sequence>MTTMFVQLRRVVYLLVFLTCISALVLAQGEKGVVTEVAKNDVEAAVIDQEKAWGTYLDIPNFTKDELGKNDILGETGNADLRDIVWRTLVIVRDSEIHFKNGTACASEWKKVVEANEKTVRDAEEATEKIKGLINRIDEVADPETKDKYGKKTPMKLKDACDAEKFAKLIQDIQEILGETKEKAPGKEVVFKIAEAKQAELLCKSKRSDVDHILRDLERKVEGITSYVGDYNRSDNAMLVKRVAEGINATLRNVTALIDNVTVQDRFAVGRIKTLVQEWKEAYAELERLADLRSAWTSDTSNQKCKIGEKQSQLEAISGLIKEPLEEIKNATDTVGAVDERAKETRKEYARLVIRNVTEAIKNVTTGMEEKKKEVARERARREEEARRAAEKARRKREEEERARQAAERVREEQARQAAEKAKEEQARQAAEKARLAAEQKAREKEARRAAEKAKQEEAEKAKKKKDDSSSPALVHSSLILLVLCVLGYTLVC</sequence>
<reference evidence="3 4" key="1">
    <citation type="submission" date="2017-03" db="EMBL/GenBank/DDBJ databases">
        <title>An alternative strategy for trypanosome survival in the mammalian bloodstream revealed through genome and transcriptome analysis of the ubiquitous bovine parasite Trypanosoma (Megatrypanum) theileri.</title>
        <authorList>
            <person name="Kelly S."/>
            <person name="Ivens A."/>
            <person name="Mott A."/>
            <person name="O'Neill E."/>
            <person name="Emms D."/>
            <person name="Macleod O."/>
            <person name="Voorheis P."/>
            <person name="Matthews J."/>
            <person name="Matthews K."/>
            <person name="Carrington M."/>
        </authorList>
    </citation>
    <scope>NUCLEOTIDE SEQUENCE [LARGE SCALE GENOMIC DNA]</scope>
    <source>
        <strain evidence="3">Edinburgh</strain>
    </source>
</reference>
<evidence type="ECO:0000313" key="4">
    <source>
        <dbReference type="Proteomes" id="UP000192257"/>
    </source>
</evidence>
<dbReference type="RefSeq" id="XP_028885955.1">
    <property type="nucleotide sequence ID" value="XM_029022297.1"/>
</dbReference>
<accession>A0A1X0P5Q7</accession>
<feature type="chain" id="PRO_5013321209" evidence="2">
    <location>
        <begin position="28"/>
        <end position="493"/>
    </location>
</feature>
<protein>
    <submittedName>
        <fullName evidence="3">Uncharacterized protein</fullName>
    </submittedName>
</protein>
<name>A0A1X0P5Q7_9TRYP</name>
<gene>
    <name evidence="3" type="ORF">TM35_000041030</name>
</gene>
<feature type="signal peptide" evidence="2">
    <location>
        <begin position="1"/>
        <end position="27"/>
    </location>
</feature>
<proteinExistence type="predicted"/>
<dbReference type="EMBL" id="NBCO01000004">
    <property type="protein sequence ID" value="ORC91889.1"/>
    <property type="molecule type" value="Genomic_DNA"/>
</dbReference>
<feature type="compositionally biased region" description="Basic and acidic residues" evidence="1">
    <location>
        <begin position="368"/>
        <end position="469"/>
    </location>
</feature>
<dbReference type="AlphaFoldDB" id="A0A1X0P5Q7"/>
<dbReference type="GeneID" id="39982077"/>
<evidence type="ECO:0000256" key="1">
    <source>
        <dbReference type="SAM" id="MobiDB-lite"/>
    </source>
</evidence>
<feature type="region of interest" description="Disordered" evidence="1">
    <location>
        <begin position="368"/>
        <end position="472"/>
    </location>
</feature>
<keyword evidence="4" id="KW-1185">Reference proteome</keyword>
<keyword evidence="2" id="KW-0732">Signal</keyword>
<dbReference type="VEuPathDB" id="TriTrypDB:TM35_000041030"/>
<evidence type="ECO:0000313" key="3">
    <source>
        <dbReference type="EMBL" id="ORC91889.1"/>
    </source>
</evidence>
<organism evidence="3 4">
    <name type="scientific">Trypanosoma theileri</name>
    <dbReference type="NCBI Taxonomy" id="67003"/>
    <lineage>
        <taxon>Eukaryota</taxon>
        <taxon>Discoba</taxon>
        <taxon>Euglenozoa</taxon>
        <taxon>Kinetoplastea</taxon>
        <taxon>Metakinetoplastina</taxon>
        <taxon>Trypanosomatida</taxon>
        <taxon>Trypanosomatidae</taxon>
        <taxon>Trypanosoma</taxon>
    </lineage>
</organism>
<evidence type="ECO:0000256" key="2">
    <source>
        <dbReference type="SAM" id="SignalP"/>
    </source>
</evidence>
<dbReference type="Proteomes" id="UP000192257">
    <property type="component" value="Unassembled WGS sequence"/>
</dbReference>